<comment type="caution">
    <text evidence="8">The sequence shown here is derived from an EMBL/GenBank/DDBJ whole genome shotgun (WGS) entry which is preliminary data.</text>
</comment>
<dbReference type="InterPro" id="IPR032049">
    <property type="entry name" value="Msl2-CXC"/>
</dbReference>
<evidence type="ECO:0000256" key="2">
    <source>
        <dbReference type="ARBA" id="ARBA00022771"/>
    </source>
</evidence>
<keyword evidence="9" id="KW-1185">Reference proteome</keyword>
<dbReference type="CDD" id="cd13122">
    <property type="entry name" value="MSL2_CXC"/>
    <property type="match status" value="1"/>
</dbReference>
<evidence type="ECO:0000313" key="8">
    <source>
        <dbReference type="EMBL" id="KAK2719864.1"/>
    </source>
</evidence>
<dbReference type="PROSITE" id="PS00518">
    <property type="entry name" value="ZF_RING_1"/>
    <property type="match status" value="1"/>
</dbReference>
<keyword evidence="3" id="KW-0862">Zinc</keyword>
<keyword evidence="1" id="KW-0479">Metal-binding</keyword>
<dbReference type="GO" id="GO:0072487">
    <property type="term" value="C:MSL complex"/>
    <property type="evidence" value="ECO:0007669"/>
    <property type="project" value="UniProtKB-UniRule"/>
</dbReference>
<evidence type="ECO:0000259" key="7">
    <source>
        <dbReference type="PROSITE" id="PS52051"/>
    </source>
</evidence>
<dbReference type="Pfam" id="PF16682">
    <property type="entry name" value="MSL2-CXC"/>
    <property type="match status" value="1"/>
</dbReference>
<dbReference type="GO" id="GO:0008270">
    <property type="term" value="F:zinc ion binding"/>
    <property type="evidence" value="ECO:0007669"/>
    <property type="project" value="UniProtKB-KW"/>
</dbReference>
<evidence type="ECO:0000256" key="3">
    <source>
        <dbReference type="ARBA" id="ARBA00022833"/>
    </source>
</evidence>
<evidence type="ECO:0000313" key="9">
    <source>
        <dbReference type="Proteomes" id="UP001187531"/>
    </source>
</evidence>
<dbReference type="Pfam" id="PF16685">
    <property type="entry name" value="zf-RING_10"/>
    <property type="match status" value="1"/>
</dbReference>
<comment type="similarity">
    <text evidence="5">Belongs to the MSL2 family.</text>
</comment>
<dbReference type="GO" id="GO:0061630">
    <property type="term" value="F:ubiquitin protein ligase activity"/>
    <property type="evidence" value="ECO:0007669"/>
    <property type="project" value="InterPro"/>
</dbReference>
<dbReference type="PANTHER" id="PTHR16048:SF3">
    <property type="entry name" value="E3 UBIQUITIN-PROTEIN LIGASE MSL2"/>
    <property type="match status" value="1"/>
</dbReference>
<dbReference type="EMBL" id="JAVRJZ010000008">
    <property type="protein sequence ID" value="KAK2719864.1"/>
    <property type="molecule type" value="Genomic_DNA"/>
</dbReference>
<dbReference type="PANTHER" id="PTHR16048">
    <property type="entry name" value="MSL2-RELATED"/>
    <property type="match status" value="1"/>
</dbReference>
<dbReference type="InterPro" id="IPR013083">
    <property type="entry name" value="Znf_RING/FYVE/PHD"/>
</dbReference>
<organism evidence="8 9">
    <name type="scientific">Artemia franciscana</name>
    <name type="common">Brine shrimp</name>
    <name type="synonym">Artemia sanfranciscana</name>
    <dbReference type="NCBI Taxonomy" id="6661"/>
    <lineage>
        <taxon>Eukaryota</taxon>
        <taxon>Metazoa</taxon>
        <taxon>Ecdysozoa</taxon>
        <taxon>Arthropoda</taxon>
        <taxon>Crustacea</taxon>
        <taxon>Branchiopoda</taxon>
        <taxon>Anostraca</taxon>
        <taxon>Artemiidae</taxon>
        <taxon>Artemia</taxon>
    </lineage>
</organism>
<feature type="domain" description="RING-type" evidence="6">
    <location>
        <begin position="57"/>
        <end position="98"/>
    </location>
</feature>
<protein>
    <recommendedName>
        <fullName evidence="10">RING-type domain-containing protein</fullName>
    </recommendedName>
</protein>
<evidence type="ECO:0000256" key="4">
    <source>
        <dbReference type="PROSITE-ProRule" id="PRU00175"/>
    </source>
</evidence>
<dbReference type="Gene3D" id="3.30.40.10">
    <property type="entry name" value="Zinc/RING finger domain, C3HC4 (zinc finger)"/>
    <property type="match status" value="1"/>
</dbReference>
<dbReference type="InterPro" id="IPR033467">
    <property type="entry name" value="Tesmin/TSO1-like_CXC"/>
</dbReference>
<accession>A0AA88LB94</accession>
<dbReference type="Proteomes" id="UP001187531">
    <property type="component" value="Unassembled WGS sequence"/>
</dbReference>
<dbReference type="SUPFAM" id="SSF57850">
    <property type="entry name" value="RING/U-box"/>
    <property type="match status" value="1"/>
</dbReference>
<dbReference type="PROSITE" id="PS52051">
    <property type="entry name" value="CXC_MSL2"/>
    <property type="match status" value="1"/>
</dbReference>
<dbReference type="InterPro" id="IPR037922">
    <property type="entry name" value="MSL2"/>
</dbReference>
<evidence type="ECO:0000259" key="6">
    <source>
        <dbReference type="PROSITE" id="PS50089"/>
    </source>
</evidence>
<dbReference type="InterPro" id="IPR001841">
    <property type="entry name" value="Znf_RING"/>
</dbReference>
<dbReference type="GO" id="GO:0016567">
    <property type="term" value="P:protein ubiquitination"/>
    <property type="evidence" value="ECO:0007669"/>
    <property type="project" value="TreeGrafter"/>
</dbReference>
<evidence type="ECO:0008006" key="10">
    <source>
        <dbReference type="Google" id="ProtNLM"/>
    </source>
</evidence>
<keyword evidence="5" id="KW-0158">Chromosome</keyword>
<dbReference type="PROSITE" id="PS50089">
    <property type="entry name" value="ZF_RING_2"/>
    <property type="match status" value="1"/>
</dbReference>
<feature type="domain" description="CXC MSL2-type" evidence="7">
    <location>
        <begin position="266"/>
        <end position="317"/>
    </location>
</feature>
<keyword evidence="2 4" id="KW-0863">Zinc-finger</keyword>
<evidence type="ECO:0000256" key="5">
    <source>
        <dbReference type="PROSITE-ProRule" id="PRU01396"/>
    </source>
</evidence>
<gene>
    <name evidence="8" type="ORF">QYM36_005366</name>
</gene>
<sequence length="395" mass="43479">MNASSLYVTSSRLVMMYDEDAANKLPKSLAKAAESKNNSILQDLFKLIPYLNQCLSCVVCDQLLTDPYSAKDSACQHYVCSTCVYGKRRSKSTCDSCRDSSNFVKDRQLNSLVLCFQQLCKCILAMPGLSGKIESAVSTSDCSSLIEIVKRAAQEESFPRQNDDLGLPRSVYSMLPSLFSPANIDRAKRKKASENIDTMIKHSTANVSHLKPGVPNYTVVRISEGKSTKITIKKRQQESAKKVSNMLASGINKAKEVCDEIIAAKTLKPKCRCGVATPLPGKLTCCGQRCTCYIEQKPCIGCKCRGCRNPYNKIIDSEKEQLSADSVIYRKGSDTGTKILQCDPQSSFKGNDSKTVGETIQYHYSTQVKGESSDLLLTNIEQFPAALLVDDEVLL</sequence>
<keyword evidence="5" id="KW-0539">Nucleus</keyword>
<dbReference type="SMART" id="SM01114">
    <property type="entry name" value="CXC"/>
    <property type="match status" value="1"/>
</dbReference>
<dbReference type="AlphaFoldDB" id="A0AA88LB94"/>
<name>A0AA88LB94_ARTSF</name>
<evidence type="ECO:0000256" key="1">
    <source>
        <dbReference type="ARBA" id="ARBA00022723"/>
    </source>
</evidence>
<reference evidence="8" key="1">
    <citation type="submission" date="2023-07" db="EMBL/GenBank/DDBJ databases">
        <title>Chromosome-level genome assembly of Artemia franciscana.</title>
        <authorList>
            <person name="Jo E."/>
        </authorList>
    </citation>
    <scope>NUCLEOTIDE SEQUENCE</scope>
    <source>
        <tissue evidence="8">Whole body</tissue>
    </source>
</reference>
<dbReference type="InterPro" id="IPR032043">
    <property type="entry name" value="Msl2_Znf-RING"/>
</dbReference>
<proteinExistence type="inferred from homology"/>
<dbReference type="InterPro" id="IPR017907">
    <property type="entry name" value="Znf_RING_CS"/>
</dbReference>